<dbReference type="InterPro" id="IPR027417">
    <property type="entry name" value="P-loop_NTPase"/>
</dbReference>
<dbReference type="Pfam" id="PF00485">
    <property type="entry name" value="PRK"/>
    <property type="match status" value="1"/>
</dbReference>
<reference evidence="2 3" key="1">
    <citation type="submission" date="2018-05" db="EMBL/GenBank/DDBJ databases">
        <authorList>
            <person name="Goeker M."/>
            <person name="Huntemann M."/>
            <person name="Clum A."/>
            <person name="Pillay M."/>
            <person name="Palaniappan K."/>
            <person name="Varghese N."/>
            <person name="Mikhailova N."/>
            <person name="Stamatis D."/>
            <person name="Reddy T."/>
            <person name="Daum C."/>
            <person name="Shapiro N."/>
            <person name="Ivanova N."/>
            <person name="Kyrpides N."/>
            <person name="Woyke T."/>
        </authorList>
    </citation>
    <scope>NUCLEOTIDE SEQUENCE [LARGE SCALE GENOMIC DNA]</scope>
    <source>
        <strain evidence="2 3">DSM 26524</strain>
    </source>
</reference>
<dbReference type="Proteomes" id="UP000245412">
    <property type="component" value="Unassembled WGS sequence"/>
</dbReference>
<organism evidence="2 3">
    <name type="scientific">Murimonas intestini</name>
    <dbReference type="NCBI Taxonomy" id="1337051"/>
    <lineage>
        <taxon>Bacteria</taxon>
        <taxon>Bacillati</taxon>
        <taxon>Bacillota</taxon>
        <taxon>Clostridia</taxon>
        <taxon>Lachnospirales</taxon>
        <taxon>Lachnospiraceae</taxon>
        <taxon>Murimonas</taxon>
    </lineage>
</organism>
<name>A0AB73T8V9_9FIRM</name>
<gene>
    <name evidence="2" type="ORF">C7383_10185</name>
</gene>
<comment type="caution">
    <text evidence="2">The sequence shown here is derived from an EMBL/GenBank/DDBJ whole genome shotgun (WGS) entry which is preliminary data.</text>
</comment>
<feature type="domain" description="TGS" evidence="1">
    <location>
        <begin position="1"/>
        <end position="71"/>
    </location>
</feature>
<accession>A0AB73T8V9</accession>
<dbReference type="CDD" id="cd01667">
    <property type="entry name" value="TGS_ThrRS"/>
    <property type="match status" value="1"/>
</dbReference>
<sequence>MTDINKTSEAGMVQVMIEGQKKSYPAGTPYYDIAREYQPGKVNDIVLVLEDNRLRELGKTLTQDCTLTFLTTSDKEGFNAYRRSMTLLLLKALYHEGGHENIEKACIHYAVSSGYYCTVTGSLEVTEELLKKVKAYMLQLVERAVPIVKKSVNTDDAISLFRKYEMHDKEELFHYRRVSKVNIYDLDGFEDYFYGYMVPDTSYLKYFDLCLYDEGFVLQMPYMNSPREVPSFNPRSKIFNVQKESLKWGEMLDITTVSDLNQYIVHRDIRELILIQEALQEKKIGEMAAMIAAQPDKKIILIAGPSSSGKTTFSHRLSIQLSAHGLNPHPIPVDDYFIDRDKTPLDEHGKHDFECLEALDVELFNRDMKDLLEGRRVELPVYNFRTGKREYKGRYKKLGKDDILVIEGIHSLNDQMSHALPAESKFKIYISALTQLNIDEHNRIPTTDGRLLRRIVRDAMTRGTPAKGTIAMWSSVRRGEENYIFPHQENADIMFNSALVYELAALKIYAEPLLFGIGRDEPEYREAKRLLKFLDYFVGIPSESIPMNSILREFVGGSCFKV</sequence>
<dbReference type="Gene3D" id="3.10.20.30">
    <property type="match status" value="1"/>
</dbReference>
<evidence type="ECO:0000259" key="1">
    <source>
        <dbReference type="PROSITE" id="PS51880"/>
    </source>
</evidence>
<dbReference type="GO" id="GO:0016301">
    <property type="term" value="F:kinase activity"/>
    <property type="evidence" value="ECO:0007669"/>
    <property type="project" value="UniProtKB-KW"/>
</dbReference>
<dbReference type="Gene3D" id="3.40.50.300">
    <property type="entry name" value="P-loop containing nucleotide triphosphate hydrolases"/>
    <property type="match status" value="1"/>
</dbReference>
<dbReference type="InterPro" id="IPR003593">
    <property type="entry name" value="AAA+_ATPase"/>
</dbReference>
<dbReference type="PROSITE" id="PS51880">
    <property type="entry name" value="TGS"/>
    <property type="match status" value="1"/>
</dbReference>
<keyword evidence="3" id="KW-1185">Reference proteome</keyword>
<dbReference type="InterPro" id="IPR018163">
    <property type="entry name" value="Thr/Ala-tRNA-synth_IIc_edit"/>
</dbReference>
<dbReference type="InterPro" id="IPR004095">
    <property type="entry name" value="TGS"/>
</dbReference>
<dbReference type="SUPFAM" id="SSF52540">
    <property type="entry name" value="P-loop containing nucleoside triphosphate hydrolases"/>
    <property type="match status" value="1"/>
</dbReference>
<dbReference type="InterPro" id="IPR006083">
    <property type="entry name" value="PRK/URK"/>
</dbReference>
<dbReference type="EMBL" id="QGGY01000001">
    <property type="protein sequence ID" value="PWJ78717.1"/>
    <property type="molecule type" value="Genomic_DNA"/>
</dbReference>
<dbReference type="SUPFAM" id="SSF55186">
    <property type="entry name" value="ThrRS/AlaRS common domain"/>
    <property type="match status" value="1"/>
</dbReference>
<dbReference type="AlphaFoldDB" id="A0AB73T8V9"/>
<keyword evidence="2" id="KW-0418">Kinase</keyword>
<dbReference type="GO" id="GO:0005524">
    <property type="term" value="F:ATP binding"/>
    <property type="evidence" value="ECO:0007669"/>
    <property type="project" value="InterPro"/>
</dbReference>
<dbReference type="CDD" id="cd02028">
    <property type="entry name" value="UMPK_like"/>
    <property type="match status" value="1"/>
</dbReference>
<dbReference type="RefSeq" id="WP_257497437.1">
    <property type="nucleotide sequence ID" value="NZ_JANKBI010000001.1"/>
</dbReference>
<dbReference type="SMART" id="SM00382">
    <property type="entry name" value="AAA"/>
    <property type="match status" value="1"/>
</dbReference>
<protein>
    <submittedName>
        <fullName evidence="2">Uridine kinase</fullName>
    </submittedName>
</protein>
<evidence type="ECO:0000313" key="3">
    <source>
        <dbReference type="Proteomes" id="UP000245412"/>
    </source>
</evidence>
<proteinExistence type="predicted"/>
<evidence type="ECO:0000313" key="2">
    <source>
        <dbReference type="EMBL" id="PWJ78717.1"/>
    </source>
</evidence>
<dbReference type="Gene3D" id="3.30.980.10">
    <property type="entry name" value="Threonyl-trna Synthetase, Chain A, domain 2"/>
    <property type="match status" value="1"/>
</dbReference>
<dbReference type="InterPro" id="IPR012675">
    <property type="entry name" value="Beta-grasp_dom_sf"/>
</dbReference>
<keyword evidence="2" id="KW-0808">Transferase</keyword>
<dbReference type="PANTHER" id="PTHR10285">
    <property type="entry name" value="URIDINE KINASE"/>
    <property type="match status" value="1"/>
</dbReference>